<dbReference type="Gene3D" id="2.60.40.10">
    <property type="entry name" value="Immunoglobulins"/>
    <property type="match status" value="2"/>
</dbReference>
<name>A0A087YA60_POEFO</name>
<keyword evidence="2" id="KW-0472">Membrane</keyword>
<feature type="compositionally biased region" description="Basic and acidic residues" evidence="1">
    <location>
        <begin position="329"/>
        <end position="508"/>
    </location>
</feature>
<dbReference type="Proteomes" id="UP000028760">
    <property type="component" value="Unassembled WGS sequence"/>
</dbReference>
<dbReference type="PROSITE" id="PS50835">
    <property type="entry name" value="IG_LIKE"/>
    <property type="match status" value="2"/>
</dbReference>
<dbReference type="InterPro" id="IPR003599">
    <property type="entry name" value="Ig_sub"/>
</dbReference>
<evidence type="ECO:0000256" key="1">
    <source>
        <dbReference type="SAM" id="MobiDB-lite"/>
    </source>
</evidence>
<reference evidence="5" key="3">
    <citation type="submission" date="2025-09" db="UniProtKB">
        <authorList>
            <consortium name="Ensembl"/>
        </authorList>
    </citation>
    <scope>IDENTIFICATION</scope>
</reference>
<dbReference type="STRING" id="48698.ENSPFOP00000014913"/>
<feature type="compositionally biased region" description="Basic and acidic residues" evidence="1">
    <location>
        <begin position="270"/>
        <end position="289"/>
    </location>
</feature>
<feature type="signal peptide" evidence="3">
    <location>
        <begin position="1"/>
        <end position="24"/>
    </location>
</feature>
<dbReference type="AlphaFoldDB" id="A0A087YA60"/>
<dbReference type="SMART" id="SM00409">
    <property type="entry name" value="IG"/>
    <property type="match status" value="2"/>
</dbReference>
<dbReference type="EMBL" id="AYCK01006152">
    <property type="status" value="NOT_ANNOTATED_CDS"/>
    <property type="molecule type" value="Genomic_DNA"/>
</dbReference>
<feature type="domain" description="Ig-like" evidence="4">
    <location>
        <begin position="20"/>
        <end position="136"/>
    </location>
</feature>
<keyword evidence="6" id="KW-1185">Reference proteome</keyword>
<feature type="compositionally biased region" description="Basic and acidic residues" evidence="1">
    <location>
        <begin position="296"/>
        <end position="314"/>
    </location>
</feature>
<dbReference type="eggNOG" id="ENOG502QR0Y">
    <property type="taxonomic scope" value="Eukaryota"/>
</dbReference>
<dbReference type="RefSeq" id="XP_007555483.1">
    <property type="nucleotide sequence ID" value="XM_007555421.2"/>
</dbReference>
<dbReference type="SUPFAM" id="SSF48726">
    <property type="entry name" value="Immunoglobulin"/>
    <property type="match status" value="2"/>
</dbReference>
<sequence length="508" mass="57935">MTTGRHSGWQKLILLLAVFPCCRSVQVSIKEKEYRVAKGDDVTLTCSFIPANPIKNNFVLAWDVVGVPSKAVASFFLNSPVDIAPSYEGRATLEVDVDRGEATLLLKKLTMEDSRHYQCSVRIPNDDEGTPIASTSVLVLEPPSKPVCTLQGRAEYFADITLTCKSEEGSPAPVYSWTSYSIENLPRQFPPKTTQEDGVLSLFNVTKETSGFFICLSKNNVGSASCNFTLAVMPPSRGFASTGIIIAAVAAGLLALGIIIFCCCRRKNKNEADDKGSHGDKVYYDKEGPEVGEPYMDDKSNTEKKKTNESENKDISPQSNYTIGGAGKTFDDDQHSYRSGLERHDGKGSDIDSQRYQGDRKDYYRGSRDHLDNQRDHYGSRERDDQRNRYGSRDRLDDQRDRHGSRDRLDDQRDRYGSRDRLDDQRDRYGSRDRLDDQRDRYGSRDRLDDQRDRYGSRDRLDDQRDRRGSRDRLDDQPVRSGSRDRLDEYRDQDLYRGSRDRIDYRDE</sequence>
<organism evidence="5 6">
    <name type="scientific">Poecilia formosa</name>
    <name type="common">Amazon molly</name>
    <name type="synonym">Limia formosa</name>
    <dbReference type="NCBI Taxonomy" id="48698"/>
    <lineage>
        <taxon>Eukaryota</taxon>
        <taxon>Metazoa</taxon>
        <taxon>Chordata</taxon>
        <taxon>Craniata</taxon>
        <taxon>Vertebrata</taxon>
        <taxon>Euteleostomi</taxon>
        <taxon>Actinopterygii</taxon>
        <taxon>Neopterygii</taxon>
        <taxon>Teleostei</taxon>
        <taxon>Neoteleostei</taxon>
        <taxon>Acanthomorphata</taxon>
        <taxon>Ovalentaria</taxon>
        <taxon>Atherinomorphae</taxon>
        <taxon>Cyprinodontiformes</taxon>
        <taxon>Poeciliidae</taxon>
        <taxon>Poeciliinae</taxon>
        <taxon>Poecilia</taxon>
    </lineage>
</organism>
<reference evidence="5" key="2">
    <citation type="submission" date="2025-08" db="UniProtKB">
        <authorList>
            <consortium name="Ensembl"/>
        </authorList>
    </citation>
    <scope>IDENTIFICATION</scope>
</reference>
<keyword evidence="2" id="KW-0812">Transmembrane</keyword>
<dbReference type="InterPro" id="IPR013106">
    <property type="entry name" value="Ig_V-set"/>
</dbReference>
<dbReference type="OMA" id="PTYSWKT"/>
<dbReference type="Pfam" id="PF07686">
    <property type="entry name" value="V-set"/>
    <property type="match status" value="1"/>
</dbReference>
<dbReference type="InterPro" id="IPR013783">
    <property type="entry name" value="Ig-like_fold"/>
</dbReference>
<protein>
    <submittedName>
        <fullName evidence="5">Glycoprotein A33</fullName>
    </submittedName>
</protein>
<dbReference type="GeneTree" id="ENSGT00940000160248"/>
<dbReference type="SMART" id="SM00406">
    <property type="entry name" value="IGv"/>
    <property type="match status" value="1"/>
</dbReference>
<evidence type="ECO:0000313" key="5">
    <source>
        <dbReference type="Ensembl" id="ENSPFOP00000014913.1"/>
    </source>
</evidence>
<evidence type="ECO:0000313" key="6">
    <source>
        <dbReference type="Proteomes" id="UP000028760"/>
    </source>
</evidence>
<dbReference type="GO" id="GO:0005886">
    <property type="term" value="C:plasma membrane"/>
    <property type="evidence" value="ECO:0007669"/>
    <property type="project" value="InterPro"/>
</dbReference>
<feature type="chain" id="PRO_5001834200" evidence="3">
    <location>
        <begin position="25"/>
        <end position="508"/>
    </location>
</feature>
<evidence type="ECO:0000256" key="2">
    <source>
        <dbReference type="SAM" id="Phobius"/>
    </source>
</evidence>
<feature type="region of interest" description="Disordered" evidence="1">
    <location>
        <begin position="270"/>
        <end position="508"/>
    </location>
</feature>
<dbReference type="OrthoDB" id="8825892at2759"/>
<dbReference type="PANTHER" id="PTHR44969">
    <property type="entry name" value="CELL SURFACE A33 ANTIGEN"/>
    <property type="match status" value="1"/>
</dbReference>
<keyword evidence="2" id="KW-1133">Transmembrane helix</keyword>
<dbReference type="Pfam" id="PF13927">
    <property type="entry name" value="Ig_3"/>
    <property type="match status" value="1"/>
</dbReference>
<feature type="domain" description="Ig-like" evidence="4">
    <location>
        <begin position="142"/>
        <end position="231"/>
    </location>
</feature>
<dbReference type="KEGG" id="pfor:103140325"/>
<dbReference type="InterPro" id="IPR007110">
    <property type="entry name" value="Ig-like_dom"/>
</dbReference>
<proteinExistence type="predicted"/>
<dbReference type="InterPro" id="IPR036179">
    <property type="entry name" value="Ig-like_dom_sf"/>
</dbReference>
<dbReference type="PANTHER" id="PTHR44969:SF1">
    <property type="entry name" value="CELL SURFACE A33 ANTIGEN"/>
    <property type="match status" value="1"/>
</dbReference>
<dbReference type="Ensembl" id="ENSPFOT00000014935.1">
    <property type="protein sequence ID" value="ENSPFOP00000014913.1"/>
    <property type="gene ID" value="ENSPFOG00000014866.1"/>
</dbReference>
<evidence type="ECO:0000259" key="4">
    <source>
        <dbReference type="PROSITE" id="PS50835"/>
    </source>
</evidence>
<accession>A0A087YA60</accession>
<keyword evidence="3" id="KW-0732">Signal</keyword>
<dbReference type="InterPro" id="IPR042474">
    <property type="entry name" value="A33"/>
</dbReference>
<reference evidence="6" key="1">
    <citation type="submission" date="2013-10" db="EMBL/GenBank/DDBJ databases">
        <authorList>
            <person name="Schartl M."/>
            <person name="Warren W."/>
        </authorList>
    </citation>
    <scope>NUCLEOTIDE SEQUENCE [LARGE SCALE GENOMIC DNA]</scope>
    <source>
        <strain evidence="6">female</strain>
    </source>
</reference>
<evidence type="ECO:0000256" key="3">
    <source>
        <dbReference type="SAM" id="SignalP"/>
    </source>
</evidence>
<dbReference type="GeneID" id="103140325"/>
<feature type="transmembrane region" description="Helical" evidence="2">
    <location>
        <begin position="239"/>
        <end position="262"/>
    </location>
</feature>